<feature type="region of interest" description="Disordered" evidence="5">
    <location>
        <begin position="1"/>
        <end position="21"/>
    </location>
</feature>
<feature type="domain" description="MYND-type" evidence="6">
    <location>
        <begin position="26"/>
        <end position="74"/>
    </location>
</feature>
<keyword evidence="2 4" id="KW-0863">Zinc-finger</keyword>
<organism evidence="7 8">
    <name type="scientific">Dothistroma septosporum (strain NZE10 / CBS 128990)</name>
    <name type="common">Red band needle blight fungus</name>
    <name type="synonym">Mycosphaerella pini</name>
    <dbReference type="NCBI Taxonomy" id="675120"/>
    <lineage>
        <taxon>Eukaryota</taxon>
        <taxon>Fungi</taxon>
        <taxon>Dikarya</taxon>
        <taxon>Ascomycota</taxon>
        <taxon>Pezizomycotina</taxon>
        <taxon>Dothideomycetes</taxon>
        <taxon>Dothideomycetidae</taxon>
        <taxon>Mycosphaerellales</taxon>
        <taxon>Mycosphaerellaceae</taxon>
        <taxon>Dothistroma</taxon>
    </lineage>
</organism>
<dbReference type="PROSITE" id="PS50865">
    <property type="entry name" value="ZF_MYND_2"/>
    <property type="match status" value="1"/>
</dbReference>
<dbReference type="Gene3D" id="6.10.140.2220">
    <property type="match status" value="1"/>
</dbReference>
<sequence length="111" mass="11958">MSANGESSPSATSSSEPSTTSALLACGNCGKLETSTVADEEEAKLLKPCIMCKSVSYCSRDCKKADTKKHKKICAKAAQEYAQTHEIKMASRAPPKSDAHQKGLQKWQFDT</sequence>
<dbReference type="SUPFAM" id="SSF144232">
    <property type="entry name" value="HIT/MYND zinc finger-like"/>
    <property type="match status" value="1"/>
</dbReference>
<evidence type="ECO:0000256" key="1">
    <source>
        <dbReference type="ARBA" id="ARBA00022723"/>
    </source>
</evidence>
<dbReference type="InterPro" id="IPR002893">
    <property type="entry name" value="Znf_MYND"/>
</dbReference>
<evidence type="ECO:0000313" key="7">
    <source>
        <dbReference type="EMBL" id="EME46258.1"/>
    </source>
</evidence>
<keyword evidence="1" id="KW-0479">Metal-binding</keyword>
<dbReference type="OMA" id="KGLQKWQ"/>
<dbReference type="Proteomes" id="UP000016933">
    <property type="component" value="Unassembled WGS sequence"/>
</dbReference>
<dbReference type="STRING" id="675120.N1PTH1"/>
<dbReference type="HOGENOM" id="CLU_142982_0_0_1"/>
<protein>
    <recommendedName>
        <fullName evidence="6">MYND-type domain-containing protein</fullName>
    </recommendedName>
</protein>
<dbReference type="Pfam" id="PF01753">
    <property type="entry name" value="zf-MYND"/>
    <property type="match status" value="1"/>
</dbReference>
<gene>
    <name evidence="7" type="ORF">DOTSEDRAFT_168692</name>
</gene>
<accession>N1PTH1</accession>
<dbReference type="eggNOG" id="ENOG502SXK3">
    <property type="taxonomic scope" value="Eukaryota"/>
</dbReference>
<reference evidence="8" key="1">
    <citation type="journal article" date="2012" name="PLoS Genet.">
        <title>The genomes of the fungal plant pathogens Cladosporium fulvum and Dothistroma septosporum reveal adaptation to different hosts and lifestyles but also signatures of common ancestry.</title>
        <authorList>
            <person name="de Wit P.J.G.M."/>
            <person name="van der Burgt A."/>
            <person name="Oekmen B."/>
            <person name="Stergiopoulos I."/>
            <person name="Abd-Elsalam K.A."/>
            <person name="Aerts A.L."/>
            <person name="Bahkali A.H."/>
            <person name="Beenen H.G."/>
            <person name="Chettri P."/>
            <person name="Cox M.P."/>
            <person name="Datema E."/>
            <person name="de Vries R.P."/>
            <person name="Dhillon B."/>
            <person name="Ganley A.R."/>
            <person name="Griffiths S.A."/>
            <person name="Guo Y."/>
            <person name="Hamelin R.C."/>
            <person name="Henrissat B."/>
            <person name="Kabir M.S."/>
            <person name="Jashni M.K."/>
            <person name="Kema G."/>
            <person name="Klaubauf S."/>
            <person name="Lapidus A."/>
            <person name="Levasseur A."/>
            <person name="Lindquist E."/>
            <person name="Mehrabi R."/>
            <person name="Ohm R.A."/>
            <person name="Owen T.J."/>
            <person name="Salamov A."/>
            <person name="Schwelm A."/>
            <person name="Schijlen E."/>
            <person name="Sun H."/>
            <person name="van den Burg H.A."/>
            <person name="van Ham R.C.H.J."/>
            <person name="Zhang S."/>
            <person name="Goodwin S.B."/>
            <person name="Grigoriev I.V."/>
            <person name="Collemare J."/>
            <person name="Bradshaw R.E."/>
        </authorList>
    </citation>
    <scope>NUCLEOTIDE SEQUENCE [LARGE SCALE GENOMIC DNA]</scope>
    <source>
        <strain evidence="8">NZE10 / CBS 128990</strain>
    </source>
</reference>
<evidence type="ECO:0000313" key="8">
    <source>
        <dbReference type="Proteomes" id="UP000016933"/>
    </source>
</evidence>
<evidence type="ECO:0000256" key="3">
    <source>
        <dbReference type="ARBA" id="ARBA00022833"/>
    </source>
</evidence>
<dbReference type="GO" id="GO:0008270">
    <property type="term" value="F:zinc ion binding"/>
    <property type="evidence" value="ECO:0007669"/>
    <property type="project" value="UniProtKB-KW"/>
</dbReference>
<dbReference type="EMBL" id="KB446537">
    <property type="protein sequence ID" value="EME46258.1"/>
    <property type="molecule type" value="Genomic_DNA"/>
</dbReference>
<dbReference type="OrthoDB" id="432970at2759"/>
<evidence type="ECO:0000259" key="6">
    <source>
        <dbReference type="PROSITE" id="PS50865"/>
    </source>
</evidence>
<evidence type="ECO:0000256" key="4">
    <source>
        <dbReference type="PROSITE-ProRule" id="PRU00134"/>
    </source>
</evidence>
<keyword evidence="3" id="KW-0862">Zinc</keyword>
<evidence type="ECO:0000256" key="2">
    <source>
        <dbReference type="ARBA" id="ARBA00022771"/>
    </source>
</evidence>
<keyword evidence="8" id="KW-1185">Reference proteome</keyword>
<name>N1PTH1_DOTSN</name>
<proteinExistence type="predicted"/>
<reference evidence="7 8" key="2">
    <citation type="journal article" date="2012" name="PLoS Pathog.">
        <title>Diverse lifestyles and strategies of plant pathogenesis encoded in the genomes of eighteen Dothideomycetes fungi.</title>
        <authorList>
            <person name="Ohm R.A."/>
            <person name="Feau N."/>
            <person name="Henrissat B."/>
            <person name="Schoch C.L."/>
            <person name="Horwitz B.A."/>
            <person name="Barry K.W."/>
            <person name="Condon B.J."/>
            <person name="Copeland A.C."/>
            <person name="Dhillon B."/>
            <person name="Glaser F."/>
            <person name="Hesse C.N."/>
            <person name="Kosti I."/>
            <person name="LaButti K."/>
            <person name="Lindquist E.A."/>
            <person name="Lucas S."/>
            <person name="Salamov A.A."/>
            <person name="Bradshaw R.E."/>
            <person name="Ciuffetti L."/>
            <person name="Hamelin R.C."/>
            <person name="Kema G.H.J."/>
            <person name="Lawrence C."/>
            <person name="Scott J.A."/>
            <person name="Spatafora J.W."/>
            <person name="Turgeon B.G."/>
            <person name="de Wit P.J.G.M."/>
            <person name="Zhong S."/>
            <person name="Goodwin S.B."/>
            <person name="Grigoriev I.V."/>
        </authorList>
    </citation>
    <scope>NUCLEOTIDE SEQUENCE [LARGE SCALE GENOMIC DNA]</scope>
    <source>
        <strain evidence="8">NZE10 / CBS 128990</strain>
    </source>
</reference>
<evidence type="ECO:0000256" key="5">
    <source>
        <dbReference type="SAM" id="MobiDB-lite"/>
    </source>
</evidence>
<feature type="compositionally biased region" description="Basic and acidic residues" evidence="5">
    <location>
        <begin position="89"/>
        <end position="101"/>
    </location>
</feature>
<dbReference type="AlphaFoldDB" id="N1PTH1"/>
<feature type="region of interest" description="Disordered" evidence="5">
    <location>
        <begin position="89"/>
        <end position="111"/>
    </location>
</feature>